<evidence type="ECO:0000256" key="3">
    <source>
        <dbReference type="ARBA" id="ARBA00022692"/>
    </source>
</evidence>
<dbReference type="SUPFAM" id="SSF116726">
    <property type="entry name" value="TrkA C-terminal domain-like"/>
    <property type="match status" value="2"/>
</dbReference>
<feature type="transmembrane region" description="Helical" evidence="7">
    <location>
        <begin position="152"/>
        <end position="171"/>
    </location>
</feature>
<keyword evidence="3 7" id="KW-0812">Transmembrane</keyword>
<feature type="domain" description="RCK C-terminal" evidence="8">
    <location>
        <begin position="317"/>
        <end position="402"/>
    </location>
</feature>
<feature type="transmembrane region" description="Helical" evidence="7">
    <location>
        <begin position="495"/>
        <end position="515"/>
    </location>
</feature>
<protein>
    <submittedName>
        <fullName evidence="9">SLC13 family permease</fullName>
    </submittedName>
</protein>
<evidence type="ECO:0000259" key="8">
    <source>
        <dbReference type="PROSITE" id="PS51202"/>
    </source>
</evidence>
<evidence type="ECO:0000256" key="4">
    <source>
        <dbReference type="ARBA" id="ARBA00022737"/>
    </source>
</evidence>
<evidence type="ECO:0000256" key="2">
    <source>
        <dbReference type="ARBA" id="ARBA00022448"/>
    </source>
</evidence>
<dbReference type="InterPro" id="IPR036721">
    <property type="entry name" value="RCK_C_sf"/>
</dbReference>
<dbReference type="InterPro" id="IPR051679">
    <property type="entry name" value="DASS-Related_Transporters"/>
</dbReference>
<evidence type="ECO:0000256" key="7">
    <source>
        <dbReference type="SAM" id="Phobius"/>
    </source>
</evidence>
<organism evidence="9 10">
    <name type="scientific">Anaerolinea thermolimosa</name>
    <dbReference type="NCBI Taxonomy" id="229919"/>
    <lineage>
        <taxon>Bacteria</taxon>
        <taxon>Bacillati</taxon>
        <taxon>Chloroflexota</taxon>
        <taxon>Anaerolineae</taxon>
        <taxon>Anaerolineales</taxon>
        <taxon>Anaerolineaceae</taxon>
        <taxon>Anaerolinea</taxon>
    </lineage>
</organism>
<dbReference type="InterPro" id="IPR006037">
    <property type="entry name" value="RCK_C"/>
</dbReference>
<feature type="transmembrane region" description="Helical" evidence="7">
    <location>
        <begin position="106"/>
        <end position="131"/>
    </location>
</feature>
<dbReference type="Gene3D" id="3.30.70.1450">
    <property type="entry name" value="Regulator of K+ conductance, C-terminal domain"/>
    <property type="match status" value="2"/>
</dbReference>
<name>A0A3D1JFX2_9CHLR</name>
<evidence type="ECO:0000256" key="1">
    <source>
        <dbReference type="ARBA" id="ARBA00004141"/>
    </source>
</evidence>
<dbReference type="RefSeq" id="WP_062195100.1">
    <property type="nucleotide sequence ID" value="NZ_DF967965.1"/>
</dbReference>
<dbReference type="EMBL" id="DPBP01000027">
    <property type="protein sequence ID" value="HCE17491.1"/>
    <property type="molecule type" value="Genomic_DNA"/>
</dbReference>
<dbReference type="PROSITE" id="PS51202">
    <property type="entry name" value="RCK_C"/>
    <property type="match status" value="2"/>
</dbReference>
<dbReference type="AlphaFoldDB" id="A0A3D1JFX2"/>
<gene>
    <name evidence="9" type="ORF">DEQ80_06500</name>
</gene>
<dbReference type="PANTHER" id="PTHR43652:SF1">
    <property type="entry name" value="RESPONSE REGULATOR"/>
    <property type="match status" value="1"/>
</dbReference>
<dbReference type="OrthoDB" id="9765532at2"/>
<feature type="transmembrane region" description="Helical" evidence="7">
    <location>
        <begin position="470"/>
        <end position="489"/>
    </location>
</feature>
<feature type="domain" description="RCK C-terminal" evidence="8">
    <location>
        <begin position="231"/>
        <end position="315"/>
    </location>
</feature>
<evidence type="ECO:0000313" key="9">
    <source>
        <dbReference type="EMBL" id="HCE17491.1"/>
    </source>
</evidence>
<feature type="transmembrane region" description="Helical" evidence="7">
    <location>
        <begin position="28"/>
        <end position="48"/>
    </location>
</feature>
<keyword evidence="2" id="KW-0813">Transport</keyword>
<proteinExistence type="predicted"/>
<evidence type="ECO:0000256" key="6">
    <source>
        <dbReference type="ARBA" id="ARBA00023136"/>
    </source>
</evidence>
<dbReference type="PANTHER" id="PTHR43652">
    <property type="entry name" value="BASIC AMINO ACID ANTIPORTER YFCC-RELATED"/>
    <property type="match status" value="1"/>
</dbReference>
<keyword evidence="6 7" id="KW-0472">Membrane</keyword>
<feature type="transmembrane region" description="Helical" evidence="7">
    <location>
        <begin position="441"/>
        <end position="458"/>
    </location>
</feature>
<dbReference type="InterPro" id="IPR004680">
    <property type="entry name" value="Cit_transptr-like_dom"/>
</dbReference>
<dbReference type="Pfam" id="PF03600">
    <property type="entry name" value="CitMHS"/>
    <property type="match status" value="1"/>
</dbReference>
<feature type="transmembrane region" description="Helical" evidence="7">
    <location>
        <begin position="5"/>
        <end position="22"/>
    </location>
</feature>
<dbReference type="GO" id="GO:0005886">
    <property type="term" value="C:plasma membrane"/>
    <property type="evidence" value="ECO:0007669"/>
    <property type="project" value="TreeGrafter"/>
</dbReference>
<feature type="transmembrane region" description="Helical" evidence="7">
    <location>
        <begin position="527"/>
        <end position="545"/>
    </location>
</feature>
<dbReference type="Proteomes" id="UP000264141">
    <property type="component" value="Unassembled WGS sequence"/>
</dbReference>
<keyword evidence="4" id="KW-0677">Repeat</keyword>
<feature type="transmembrane region" description="Helical" evidence="7">
    <location>
        <begin position="191"/>
        <end position="214"/>
    </location>
</feature>
<feature type="transmembrane region" description="Helical" evidence="7">
    <location>
        <begin position="588"/>
        <end position="608"/>
    </location>
</feature>
<comment type="caution">
    <text evidence="9">The sequence shown here is derived from an EMBL/GenBank/DDBJ whole genome shotgun (WGS) entry which is preliminary data.</text>
</comment>
<dbReference type="GO" id="GO:0008324">
    <property type="term" value="F:monoatomic cation transmembrane transporter activity"/>
    <property type="evidence" value="ECO:0007669"/>
    <property type="project" value="InterPro"/>
</dbReference>
<feature type="transmembrane region" description="Helical" evidence="7">
    <location>
        <begin position="551"/>
        <end position="576"/>
    </location>
</feature>
<dbReference type="Pfam" id="PF02080">
    <property type="entry name" value="TrkA_C"/>
    <property type="match status" value="2"/>
</dbReference>
<dbReference type="STRING" id="229919.GCA_001050195_02785"/>
<reference evidence="9 10" key="1">
    <citation type="journal article" date="2018" name="Nat. Biotechnol.">
        <title>A standardized bacterial taxonomy based on genome phylogeny substantially revises the tree of life.</title>
        <authorList>
            <person name="Parks D.H."/>
            <person name="Chuvochina M."/>
            <person name="Waite D.W."/>
            <person name="Rinke C."/>
            <person name="Skarshewski A."/>
            <person name="Chaumeil P.A."/>
            <person name="Hugenholtz P."/>
        </authorList>
    </citation>
    <scope>NUCLEOTIDE SEQUENCE [LARGE SCALE GENOMIC DNA]</scope>
    <source>
        <strain evidence="9">UBA8781</strain>
    </source>
</reference>
<sequence>MNPASWFVLGILLPFLILTAAGKLRAELAALCLAAILGVAQLAGLGVLGEAGKPASVARAIAGFSQPVVITLLSLFIITRCMEQTGLTRWIARQMLRLAGNSQSRLIALFTATTALLSLVMNNLAAGALLLPAALEVSRRTRVKPSKLLIPVAYGSLLGGAATYFTTANIIVSDLLTIATPPQKPLGILDFTPTGGLIALAGIAFLALAGGRLLPDYEPSVSLLHWRPTSTELEQAYQVGERLWKVIIPETSTLAGKTLHEAAFGEKLGIAAAAIQRNKVLIFPLTAEQTLLPGDILYLIGRAERIAPLHEEGLSPEEMHEPISQLGLSFVELLLSPRSPSEGHTLKELNFRRRFGFTAIALHRKGRSYRTSVADFPLEAGDSLLVAGELSNLPLLRRMPDFVVLEPDLSDQPIQRRGALITAGVTLAAITASVLGMPVYLAMLIGALLVILTGVISMEEATRAVEWKAIFLIAGMYAVSLAMVQTGLADISGRLMVRLVTPFGPLGLAAGAYLLSALLTQVMGGQVTALVSGPVVISAAIRLGVSPQAVALAAAIACSASFLTPLAHPVNILMIGPANYRFSDFFKVGWPLTLISFIMLLVGMKLFWGL</sequence>
<keyword evidence="5 7" id="KW-1133">Transmembrane helix</keyword>
<evidence type="ECO:0000313" key="10">
    <source>
        <dbReference type="Proteomes" id="UP000264141"/>
    </source>
</evidence>
<feature type="transmembrane region" description="Helical" evidence="7">
    <location>
        <begin position="60"/>
        <end position="79"/>
    </location>
</feature>
<comment type="subcellular location">
    <subcellularLocation>
        <location evidence="1">Membrane</location>
        <topology evidence="1">Multi-pass membrane protein</topology>
    </subcellularLocation>
</comment>
<evidence type="ECO:0000256" key="5">
    <source>
        <dbReference type="ARBA" id="ARBA00022989"/>
    </source>
</evidence>
<accession>A0A3D1JFX2</accession>
<dbReference type="GO" id="GO:0006813">
    <property type="term" value="P:potassium ion transport"/>
    <property type="evidence" value="ECO:0007669"/>
    <property type="project" value="InterPro"/>
</dbReference>